<dbReference type="Proteomes" id="UP000570010">
    <property type="component" value="Unassembled WGS sequence"/>
</dbReference>
<reference evidence="1 4" key="2">
    <citation type="submission" date="2020-07" db="EMBL/GenBank/DDBJ databases">
        <authorList>
            <person name="Feng H."/>
        </authorList>
    </citation>
    <scope>NUCLEOTIDE SEQUENCE [LARGE SCALE GENOMIC DNA]</scope>
    <source>
        <strain evidence="1">S-12</strain>
        <strain evidence="4">s-12</strain>
    </source>
</reference>
<proteinExistence type="predicted"/>
<dbReference type="Proteomes" id="UP000472971">
    <property type="component" value="Unassembled WGS sequence"/>
</dbReference>
<evidence type="ECO:0000313" key="3">
    <source>
        <dbReference type="Proteomes" id="UP000472971"/>
    </source>
</evidence>
<dbReference type="EMBL" id="JACEIO010000008">
    <property type="protein sequence ID" value="MBA4536567.1"/>
    <property type="molecule type" value="Genomic_DNA"/>
</dbReference>
<keyword evidence="3" id="KW-1185">Reference proteome</keyword>
<evidence type="ECO:0000313" key="4">
    <source>
        <dbReference type="Proteomes" id="UP000570010"/>
    </source>
</evidence>
<reference evidence="2 3" key="1">
    <citation type="submission" date="2020-02" db="EMBL/GenBank/DDBJ databases">
        <title>Bacillus aquiflavi sp. nov., isolated from yellow water of strong flavor Chinese baijiu in Yibin region of China.</title>
        <authorList>
            <person name="Xie J."/>
        </authorList>
    </citation>
    <scope>NUCLEOTIDE SEQUENCE [LARGE SCALE GENOMIC DNA]</scope>
    <source>
        <strain evidence="2 3">3H-10</strain>
    </source>
</reference>
<protein>
    <submittedName>
        <fullName evidence="2">Uncharacterized protein</fullName>
    </submittedName>
</protein>
<gene>
    <name evidence="2" type="ORF">G4D64_05190</name>
    <name evidence="1" type="ORF">H1Z61_05230</name>
</gene>
<name>A0A6B3W020_9BACI</name>
<accession>A0A6B3W020</accession>
<evidence type="ECO:0000313" key="2">
    <source>
        <dbReference type="EMBL" id="NEY80934.1"/>
    </source>
</evidence>
<dbReference type="AlphaFoldDB" id="A0A6B3W020"/>
<comment type="caution">
    <text evidence="2">The sequence shown here is derived from an EMBL/GenBank/DDBJ whole genome shotgun (WGS) entry which is preliminary data.</text>
</comment>
<dbReference type="RefSeq" id="WP_163240825.1">
    <property type="nucleotide sequence ID" value="NZ_JAAIWN010000008.1"/>
</dbReference>
<sequence length="55" mass="6383">MGMLQLYKRFKKGERFKGINEIDLRKLPIKQPADLVGPSLIMQEMAKKHAKTLKN</sequence>
<dbReference type="EMBL" id="JAAIWN010000008">
    <property type="protein sequence ID" value="NEY80934.1"/>
    <property type="molecule type" value="Genomic_DNA"/>
</dbReference>
<organism evidence="2 3">
    <name type="scientific">Bacillus aquiflavi</name>
    <dbReference type="NCBI Taxonomy" id="2672567"/>
    <lineage>
        <taxon>Bacteria</taxon>
        <taxon>Bacillati</taxon>
        <taxon>Bacillota</taxon>
        <taxon>Bacilli</taxon>
        <taxon>Bacillales</taxon>
        <taxon>Bacillaceae</taxon>
        <taxon>Bacillus</taxon>
    </lineage>
</organism>
<evidence type="ECO:0000313" key="1">
    <source>
        <dbReference type="EMBL" id="MBA4536567.1"/>
    </source>
</evidence>